<evidence type="ECO:0000313" key="11">
    <source>
        <dbReference type="Proteomes" id="UP000663760"/>
    </source>
</evidence>
<reference evidence="10" key="1">
    <citation type="submission" date="2020-02" db="EMBL/GenBank/DDBJ databases">
        <authorList>
            <person name="Scholz U."/>
            <person name="Mascher M."/>
            <person name="Fiebig A."/>
        </authorList>
    </citation>
    <scope>NUCLEOTIDE SEQUENCE</scope>
</reference>
<dbReference type="GO" id="GO:0000976">
    <property type="term" value="F:transcription cis-regulatory region binding"/>
    <property type="evidence" value="ECO:0007669"/>
    <property type="project" value="TreeGrafter"/>
</dbReference>
<keyword evidence="1" id="KW-0479">Metal-binding</keyword>
<keyword evidence="2" id="KW-0677">Repeat</keyword>
<proteinExistence type="predicted"/>
<keyword evidence="4" id="KW-0862">Zinc</keyword>
<evidence type="ECO:0000256" key="1">
    <source>
        <dbReference type="ARBA" id="ARBA00022723"/>
    </source>
</evidence>
<dbReference type="InterPro" id="IPR013087">
    <property type="entry name" value="Znf_C2H2_type"/>
</dbReference>
<keyword evidence="11" id="KW-1185">Reference proteome</keyword>
<gene>
    <name evidence="10" type="ORF">SI8410_16020523</name>
</gene>
<dbReference type="PANTHER" id="PTHR45988">
    <property type="entry name" value="C2H2 TYPE ZINC FINGER TRANSCRIPTION FACTOR FAMILY-RELATED"/>
    <property type="match status" value="1"/>
</dbReference>
<dbReference type="InterPro" id="IPR044653">
    <property type="entry name" value="AZF1/2/3-like"/>
</dbReference>
<dbReference type="SUPFAM" id="SSF57667">
    <property type="entry name" value="beta-beta-alpha zinc fingers"/>
    <property type="match status" value="1"/>
</dbReference>
<evidence type="ECO:0000256" key="4">
    <source>
        <dbReference type="ARBA" id="ARBA00022833"/>
    </source>
</evidence>
<evidence type="ECO:0000259" key="9">
    <source>
        <dbReference type="PROSITE" id="PS50157"/>
    </source>
</evidence>
<dbReference type="EMBL" id="LR746279">
    <property type="protein sequence ID" value="CAA7409845.1"/>
    <property type="molecule type" value="Genomic_DNA"/>
</dbReference>
<keyword evidence="6" id="KW-0804">Transcription</keyword>
<evidence type="ECO:0000256" key="7">
    <source>
        <dbReference type="PROSITE-ProRule" id="PRU00042"/>
    </source>
</evidence>
<evidence type="ECO:0000256" key="2">
    <source>
        <dbReference type="ARBA" id="ARBA00022737"/>
    </source>
</evidence>
<organism evidence="10 11">
    <name type="scientific">Spirodela intermedia</name>
    <name type="common">Intermediate duckweed</name>
    <dbReference type="NCBI Taxonomy" id="51605"/>
    <lineage>
        <taxon>Eukaryota</taxon>
        <taxon>Viridiplantae</taxon>
        <taxon>Streptophyta</taxon>
        <taxon>Embryophyta</taxon>
        <taxon>Tracheophyta</taxon>
        <taxon>Spermatophyta</taxon>
        <taxon>Magnoliopsida</taxon>
        <taxon>Liliopsida</taxon>
        <taxon>Araceae</taxon>
        <taxon>Lemnoideae</taxon>
        <taxon>Spirodela</taxon>
    </lineage>
</organism>
<evidence type="ECO:0000256" key="3">
    <source>
        <dbReference type="ARBA" id="ARBA00022771"/>
    </source>
</evidence>
<dbReference type="AlphaFoldDB" id="A0A7I8LKQ1"/>
<feature type="domain" description="C2H2-type" evidence="9">
    <location>
        <begin position="52"/>
        <end position="79"/>
    </location>
</feature>
<protein>
    <recommendedName>
        <fullName evidence="9">C2H2-type domain-containing protein</fullName>
    </recommendedName>
</protein>
<dbReference type="Proteomes" id="UP000663760">
    <property type="component" value="Chromosome 16"/>
</dbReference>
<name>A0A7I8LKQ1_SPIIN</name>
<dbReference type="Pfam" id="PF13912">
    <property type="entry name" value="zf-C2H2_6"/>
    <property type="match status" value="1"/>
</dbReference>
<evidence type="ECO:0000256" key="5">
    <source>
        <dbReference type="ARBA" id="ARBA00023015"/>
    </source>
</evidence>
<sequence length="164" mass="16774">MRIRCRSPPARDAGGEETESGSTVSSAQSSSATVPKKKTRRSRPAAQPGKEYKCGHCGRIFSTGTGLGGHMKSHSAAAALGRQRKKVPLAPERTAEEGDSVVLHGGGSEKLEGGWPAEGIGMALGGHRKGSRNAAAPLLLDLNSPPPPSGDEEEEGGLPATAAT</sequence>
<dbReference type="PROSITE" id="PS00028">
    <property type="entry name" value="ZINC_FINGER_C2H2_1"/>
    <property type="match status" value="1"/>
</dbReference>
<dbReference type="InterPro" id="IPR036236">
    <property type="entry name" value="Znf_C2H2_sf"/>
</dbReference>
<feature type="compositionally biased region" description="Low complexity" evidence="8">
    <location>
        <begin position="20"/>
        <end position="34"/>
    </location>
</feature>
<keyword evidence="3 7" id="KW-0863">Zinc-finger</keyword>
<dbReference type="GO" id="GO:0008270">
    <property type="term" value="F:zinc ion binding"/>
    <property type="evidence" value="ECO:0007669"/>
    <property type="project" value="UniProtKB-KW"/>
</dbReference>
<feature type="region of interest" description="Disordered" evidence="8">
    <location>
        <begin position="1"/>
        <end position="114"/>
    </location>
</feature>
<accession>A0A7I8LKQ1</accession>
<feature type="region of interest" description="Disordered" evidence="8">
    <location>
        <begin position="135"/>
        <end position="164"/>
    </location>
</feature>
<dbReference type="OrthoDB" id="6077919at2759"/>
<dbReference type="Gene3D" id="3.30.160.60">
    <property type="entry name" value="Classic Zinc Finger"/>
    <property type="match status" value="1"/>
</dbReference>
<dbReference type="PANTHER" id="PTHR45988:SF18">
    <property type="entry name" value="C2H2-TYPE ZINC FINGER FAMILY PROTEIN"/>
    <property type="match status" value="1"/>
</dbReference>
<dbReference type="GO" id="GO:0005634">
    <property type="term" value="C:nucleus"/>
    <property type="evidence" value="ECO:0007669"/>
    <property type="project" value="TreeGrafter"/>
</dbReference>
<evidence type="ECO:0000256" key="6">
    <source>
        <dbReference type="ARBA" id="ARBA00023163"/>
    </source>
</evidence>
<keyword evidence="5" id="KW-0805">Transcription regulation</keyword>
<dbReference type="PROSITE" id="PS50157">
    <property type="entry name" value="ZINC_FINGER_C2H2_2"/>
    <property type="match status" value="1"/>
</dbReference>
<evidence type="ECO:0000256" key="8">
    <source>
        <dbReference type="SAM" id="MobiDB-lite"/>
    </source>
</evidence>
<evidence type="ECO:0000313" key="10">
    <source>
        <dbReference type="EMBL" id="CAA7409845.1"/>
    </source>
</evidence>
<dbReference type="GO" id="GO:0003700">
    <property type="term" value="F:DNA-binding transcription factor activity"/>
    <property type="evidence" value="ECO:0007669"/>
    <property type="project" value="InterPro"/>
</dbReference>